<dbReference type="RefSeq" id="WP_157613188.1">
    <property type="nucleotide sequence ID" value="NZ_CP046622.1"/>
</dbReference>
<dbReference type="OrthoDB" id="9790554at2"/>
<evidence type="ECO:0000256" key="3">
    <source>
        <dbReference type="ARBA" id="ARBA00023002"/>
    </source>
</evidence>
<dbReference type="Gene3D" id="3.40.30.10">
    <property type="entry name" value="Glutaredoxin"/>
    <property type="match status" value="1"/>
</dbReference>
<organism evidence="8 9">
    <name type="scientific">Variovorax paradoxus</name>
    <dbReference type="NCBI Taxonomy" id="34073"/>
    <lineage>
        <taxon>Bacteria</taxon>
        <taxon>Pseudomonadati</taxon>
        <taxon>Pseudomonadota</taxon>
        <taxon>Betaproteobacteria</taxon>
        <taxon>Burkholderiales</taxon>
        <taxon>Comamonadaceae</taxon>
        <taxon>Variovorax</taxon>
    </lineage>
</organism>
<protein>
    <recommendedName>
        <fullName evidence="5 7">Arsenate reductase</fullName>
        <ecNumber evidence="4 7">1.20.4.1</ecNumber>
    </recommendedName>
</protein>
<dbReference type="PANTHER" id="PTHR30041">
    <property type="entry name" value="ARSENATE REDUCTASE"/>
    <property type="match status" value="1"/>
</dbReference>
<dbReference type="InterPro" id="IPR006659">
    <property type="entry name" value="Arsenate_reductase"/>
</dbReference>
<dbReference type="EC" id="1.20.4.1" evidence="4 7"/>
<evidence type="ECO:0000313" key="9">
    <source>
        <dbReference type="Proteomes" id="UP000425817"/>
    </source>
</evidence>
<dbReference type="CDD" id="cd03034">
    <property type="entry name" value="ArsC_ArsC"/>
    <property type="match status" value="1"/>
</dbReference>
<evidence type="ECO:0000256" key="5">
    <source>
        <dbReference type="ARBA" id="ARBA00039879"/>
    </source>
</evidence>
<name>A0A6I6HGW7_VARPD</name>
<evidence type="ECO:0000256" key="6">
    <source>
        <dbReference type="PROSITE-ProRule" id="PRU01282"/>
    </source>
</evidence>
<accession>A0A6I6HGW7</accession>
<gene>
    <name evidence="8" type="primary">arsC</name>
    <name evidence="8" type="ORF">GOQ09_09425</name>
</gene>
<sequence length="127" mass="14416">MTARTPTTSYPMTIFHKPNCSTSRNVLGLIRESGVEPEIVLYLETPPTKKKLRELAKAMGLGARDLLRTKEAPYEELKLADPKWTEDQLFDFIVANPILLQRPIVVSPRGTLMCRPWARVREILPTA</sequence>
<dbReference type="EMBL" id="CP046622">
    <property type="protein sequence ID" value="QGW81795.1"/>
    <property type="molecule type" value="Genomic_DNA"/>
</dbReference>
<evidence type="ECO:0000256" key="4">
    <source>
        <dbReference type="ARBA" id="ARBA00038969"/>
    </source>
</evidence>
<dbReference type="AlphaFoldDB" id="A0A6I6HGW7"/>
<evidence type="ECO:0000313" key="8">
    <source>
        <dbReference type="EMBL" id="QGW81795.1"/>
    </source>
</evidence>
<dbReference type="InterPro" id="IPR006660">
    <property type="entry name" value="Arsenate_reductase-like"/>
</dbReference>
<keyword evidence="3 7" id="KW-0560">Oxidoreductase</keyword>
<comment type="similarity">
    <text evidence="1 6 7">Belongs to the ArsC family.</text>
</comment>
<evidence type="ECO:0000256" key="1">
    <source>
        <dbReference type="ARBA" id="ARBA00007198"/>
    </source>
</evidence>
<dbReference type="GO" id="GO:0008794">
    <property type="term" value="F:arsenate reductase (glutaredoxin) activity"/>
    <property type="evidence" value="ECO:0007669"/>
    <property type="project" value="UniProtKB-UniRule"/>
</dbReference>
<reference evidence="8 9" key="1">
    <citation type="submission" date="2019-12" db="EMBL/GenBank/DDBJ databases">
        <title>Hybrid Genome Assemblies of two High G+C Isolates from Undergraduate Microbiology Courses.</title>
        <authorList>
            <person name="Ne Ville C.J."/>
            <person name="Enright D."/>
            <person name="Hernandez I."/>
            <person name="Dodsworth J."/>
            <person name="Orwin P.M."/>
        </authorList>
    </citation>
    <scope>NUCLEOTIDE SEQUENCE [LARGE SCALE GENOMIC DNA]</scope>
    <source>
        <strain evidence="8 9">CSUSB</strain>
    </source>
</reference>
<dbReference type="PANTHER" id="PTHR30041:SF5">
    <property type="entry name" value="ARSENATE REDUCTASE-RELATED"/>
    <property type="match status" value="1"/>
</dbReference>
<proteinExistence type="inferred from homology"/>
<evidence type="ECO:0000256" key="7">
    <source>
        <dbReference type="RuleBase" id="RU362029"/>
    </source>
</evidence>
<keyword evidence="2" id="KW-0059">Arsenical resistance</keyword>
<evidence type="ECO:0000256" key="2">
    <source>
        <dbReference type="ARBA" id="ARBA00022849"/>
    </source>
</evidence>
<dbReference type="Proteomes" id="UP000425817">
    <property type="component" value="Chromosome"/>
</dbReference>
<dbReference type="GO" id="GO:0046685">
    <property type="term" value="P:response to arsenic-containing substance"/>
    <property type="evidence" value="ECO:0007669"/>
    <property type="project" value="UniProtKB-KW"/>
</dbReference>
<dbReference type="NCBIfam" id="TIGR00014">
    <property type="entry name" value="arsC"/>
    <property type="match status" value="1"/>
</dbReference>
<dbReference type="PROSITE" id="PS51353">
    <property type="entry name" value="ARSC"/>
    <property type="match status" value="1"/>
</dbReference>
<dbReference type="InterPro" id="IPR036249">
    <property type="entry name" value="Thioredoxin-like_sf"/>
</dbReference>
<dbReference type="Pfam" id="PF03960">
    <property type="entry name" value="ArsC"/>
    <property type="match status" value="1"/>
</dbReference>
<comment type="catalytic activity">
    <reaction evidence="7">
        <text>[glutaredoxin]-dithiol + arsenate + glutathione + H(+) = glutathionyl-S-S-[glutaredoxin] + arsenite + H2O</text>
        <dbReference type="Rhea" id="RHEA:22016"/>
        <dbReference type="Rhea" id="RHEA-COMP:10729"/>
        <dbReference type="Rhea" id="RHEA-COMP:17668"/>
        <dbReference type="ChEBI" id="CHEBI:15377"/>
        <dbReference type="ChEBI" id="CHEBI:15378"/>
        <dbReference type="ChEBI" id="CHEBI:29242"/>
        <dbReference type="ChEBI" id="CHEBI:29950"/>
        <dbReference type="ChEBI" id="CHEBI:48597"/>
        <dbReference type="ChEBI" id="CHEBI:57925"/>
        <dbReference type="ChEBI" id="CHEBI:146199"/>
        <dbReference type="EC" id="1.20.4.1"/>
    </reaction>
</comment>
<dbReference type="SUPFAM" id="SSF52833">
    <property type="entry name" value="Thioredoxin-like"/>
    <property type="match status" value="1"/>
</dbReference>